<comment type="caution">
    <text evidence="3">The sequence shown here is derived from an EMBL/GenBank/DDBJ whole genome shotgun (WGS) entry which is preliminary data.</text>
</comment>
<name>A0A9W8AB87_9FUNG</name>
<sequence length="615" mass="66415">MLQFLMSPSLAAPGPQNPHSPLTPRNPSPTAVRTAPVPISRAGLPASHAFDPPFASTASTVDGTDASSGSLDGPTDWPPFASPTRRPSLAPLPTASKLLAATSTAEPDPDAYHRQIMRSRAASIPNILHLDTYSTSATRGLLSPTLELPPAAPEAPAWTTAPLLSSPSPSWSHSFGLPRPPAHHRSMSMHTPARFAPALPPLAPTPRNSVAGPADESASRDVYERVLSSLNADDDDEDTAASAADDPALSPQAARLRFERARSHSISLHPVAPLPARVDMTSLWHTPPPPPADTYAGNPLAGYTLGARRYSLLPEAGFTPAFTADPYVPCPTFAPPPYPLYRRHSVAVPLPPDTIDVNRQLNLADSLLSHPALRTTTQPPATSPVGSGLASSPSFAATSPADGVPAGRLPADARLITLLFKAGRSDIFYLTSDGPDLRPGTHVICEGDRGVDLGEVGQTDVCLDELRHAERLVYAQTTPTARKPAEVEVELMRASNPRLYCVYRAVHCAYTSASSSKEVLVKRVHRPAAPGDLARLPAQRTDEARALEACRTKVAERLLPMRILDAEFQWDRQKLIFTYRTERRVDFRDLVRDLYKTFKTRIWLKEDTGSYYATR</sequence>
<feature type="compositionally biased region" description="Polar residues" evidence="1">
    <location>
        <begin position="56"/>
        <end position="70"/>
    </location>
</feature>
<dbReference type="OrthoDB" id="243127at2759"/>
<feature type="compositionally biased region" description="Polar residues" evidence="1">
    <location>
        <begin position="17"/>
        <end position="31"/>
    </location>
</feature>
<reference evidence="3" key="1">
    <citation type="submission" date="2022-07" db="EMBL/GenBank/DDBJ databases">
        <title>Phylogenomic reconstructions and comparative analyses of Kickxellomycotina fungi.</title>
        <authorList>
            <person name="Reynolds N.K."/>
            <person name="Stajich J.E."/>
            <person name="Barry K."/>
            <person name="Grigoriev I.V."/>
            <person name="Crous P."/>
            <person name="Smith M.E."/>
        </authorList>
    </citation>
    <scope>NUCLEOTIDE SEQUENCE</scope>
    <source>
        <strain evidence="3">RSA 861</strain>
    </source>
</reference>
<dbReference type="NCBIfam" id="NF041131">
    <property type="entry name" value="RicT_YaaT_fam"/>
    <property type="match status" value="1"/>
</dbReference>
<dbReference type="AlphaFoldDB" id="A0A9W8AB87"/>
<keyword evidence="4" id="KW-1185">Reference proteome</keyword>
<evidence type="ECO:0000259" key="2">
    <source>
        <dbReference type="PROSITE" id="PS51411"/>
    </source>
</evidence>
<dbReference type="Proteomes" id="UP001150569">
    <property type="component" value="Unassembled WGS sequence"/>
</dbReference>
<dbReference type="PROSITE" id="PS51411">
    <property type="entry name" value="PSP1_C"/>
    <property type="match status" value="1"/>
</dbReference>
<feature type="region of interest" description="Disordered" evidence="1">
    <location>
        <begin position="194"/>
        <end position="221"/>
    </location>
</feature>
<feature type="region of interest" description="Disordered" evidence="1">
    <location>
        <begin position="1"/>
        <end position="90"/>
    </location>
</feature>
<feature type="compositionally biased region" description="Low complexity" evidence="1">
    <location>
        <begin position="390"/>
        <end position="401"/>
    </location>
</feature>
<accession>A0A9W8AB87</accession>
<feature type="region of interest" description="Disordered" evidence="1">
    <location>
        <begin position="373"/>
        <end position="401"/>
    </location>
</feature>
<dbReference type="EMBL" id="JANBPT010000118">
    <property type="protein sequence ID" value="KAJ1927440.1"/>
    <property type="molecule type" value="Genomic_DNA"/>
</dbReference>
<dbReference type="Pfam" id="PF04468">
    <property type="entry name" value="PSP1"/>
    <property type="match status" value="1"/>
</dbReference>
<protein>
    <recommendedName>
        <fullName evidence="2">PSP1 C-terminal domain-containing protein</fullName>
    </recommendedName>
</protein>
<gene>
    <name evidence="3" type="ORF">IWQ60_002947</name>
</gene>
<dbReference type="InterPro" id="IPR047767">
    <property type="entry name" value="PSP1-like"/>
</dbReference>
<proteinExistence type="predicted"/>
<feature type="compositionally biased region" description="Low complexity" evidence="1">
    <location>
        <begin position="240"/>
        <end position="250"/>
    </location>
</feature>
<evidence type="ECO:0000313" key="3">
    <source>
        <dbReference type="EMBL" id="KAJ1927440.1"/>
    </source>
</evidence>
<dbReference type="PANTHER" id="PTHR43830:SF3">
    <property type="entry name" value="PROTEIN PSP1"/>
    <property type="match status" value="1"/>
</dbReference>
<evidence type="ECO:0000256" key="1">
    <source>
        <dbReference type="SAM" id="MobiDB-lite"/>
    </source>
</evidence>
<dbReference type="InterPro" id="IPR007557">
    <property type="entry name" value="PSP1_C"/>
</dbReference>
<evidence type="ECO:0000313" key="4">
    <source>
        <dbReference type="Proteomes" id="UP001150569"/>
    </source>
</evidence>
<dbReference type="PANTHER" id="PTHR43830">
    <property type="entry name" value="PROTEIN PSP1"/>
    <property type="match status" value="1"/>
</dbReference>
<feature type="domain" description="PSP1 C-terminal" evidence="2">
    <location>
        <begin position="522"/>
        <end position="607"/>
    </location>
</feature>
<organism evidence="3 4">
    <name type="scientific">Tieghemiomyces parasiticus</name>
    <dbReference type="NCBI Taxonomy" id="78921"/>
    <lineage>
        <taxon>Eukaryota</taxon>
        <taxon>Fungi</taxon>
        <taxon>Fungi incertae sedis</taxon>
        <taxon>Zoopagomycota</taxon>
        <taxon>Kickxellomycotina</taxon>
        <taxon>Dimargaritomycetes</taxon>
        <taxon>Dimargaritales</taxon>
        <taxon>Dimargaritaceae</taxon>
        <taxon>Tieghemiomyces</taxon>
    </lineage>
</organism>
<feature type="region of interest" description="Disordered" evidence="1">
    <location>
        <begin position="231"/>
        <end position="250"/>
    </location>
</feature>
<dbReference type="GO" id="GO:0005737">
    <property type="term" value="C:cytoplasm"/>
    <property type="evidence" value="ECO:0007669"/>
    <property type="project" value="TreeGrafter"/>
</dbReference>